<comment type="caution">
    <text evidence="1">The sequence shown here is derived from an EMBL/GenBank/DDBJ whole genome shotgun (WGS) entry which is preliminary data.</text>
</comment>
<evidence type="ECO:0008006" key="3">
    <source>
        <dbReference type="Google" id="ProtNLM"/>
    </source>
</evidence>
<evidence type="ECO:0000313" key="1">
    <source>
        <dbReference type="EMBL" id="EJW72197.1"/>
    </source>
</evidence>
<organism evidence="1 2">
    <name type="scientific">Wuchereria bancrofti</name>
    <dbReference type="NCBI Taxonomy" id="6293"/>
    <lineage>
        <taxon>Eukaryota</taxon>
        <taxon>Metazoa</taxon>
        <taxon>Ecdysozoa</taxon>
        <taxon>Nematoda</taxon>
        <taxon>Chromadorea</taxon>
        <taxon>Rhabditida</taxon>
        <taxon>Spirurina</taxon>
        <taxon>Spiruromorpha</taxon>
        <taxon>Filarioidea</taxon>
        <taxon>Onchocercidae</taxon>
        <taxon>Wuchereria</taxon>
    </lineage>
</organism>
<dbReference type="Gene3D" id="2.60.120.20">
    <property type="match status" value="1"/>
</dbReference>
<reference evidence="2" key="1">
    <citation type="submission" date="2012-08" db="EMBL/GenBank/DDBJ databases">
        <title>The Genome Sequence of Wuchereria bancrofti.</title>
        <authorList>
            <person name="Nutman T.B."/>
            <person name="Fink D.L."/>
            <person name="Russ C."/>
            <person name="Young S."/>
            <person name="Zeng Q."/>
            <person name="Koehrsen M."/>
            <person name="Alvarado L."/>
            <person name="Berlin A."/>
            <person name="Chapman S.B."/>
            <person name="Chen Z."/>
            <person name="Freedman E."/>
            <person name="Gellesch M."/>
            <person name="Goldberg J."/>
            <person name="Griggs A."/>
            <person name="Gujja S."/>
            <person name="Heilman E.R."/>
            <person name="Heiman D."/>
            <person name="Hepburn T."/>
            <person name="Howarth C."/>
            <person name="Jen D."/>
            <person name="Larson L."/>
            <person name="Lewis B."/>
            <person name="Mehta T."/>
            <person name="Park D."/>
            <person name="Pearson M."/>
            <person name="Roberts A."/>
            <person name="Saif S."/>
            <person name="Shea T."/>
            <person name="Shenoy N."/>
            <person name="Sisk P."/>
            <person name="Stolte C."/>
            <person name="Sykes S."/>
            <person name="Walk T."/>
            <person name="White J."/>
            <person name="Yandava C."/>
            <person name="Haas B."/>
            <person name="Henn M.R."/>
            <person name="Nusbaum C."/>
            <person name="Birren B."/>
        </authorList>
    </citation>
    <scope>NUCLEOTIDE SEQUENCE [LARGE SCALE GENOMIC DNA]</scope>
    <source>
        <strain evidence="2">NA</strain>
    </source>
</reference>
<dbReference type="InterPro" id="IPR029053">
    <property type="entry name" value="Viral_coat"/>
</dbReference>
<feature type="non-terminal residue" evidence="1">
    <location>
        <position position="163"/>
    </location>
</feature>
<name>J9E5F7_WUCBA</name>
<sequence>MSKRFWAELNDVPVVTPFSQMSSQGGSKKGLKRARKSYKSIVPRFTGMQSKRAYQATVAPETKFVDTGFTYTAQTATPTFTLMNPLVQGTTNGTRIGNKVQCRGLEVRAAVGLPAAPDNNTTMRVGIVVDFQSNGVVPTVGEIWNNGAAAPNVFASRNLNYIE</sequence>
<evidence type="ECO:0000313" key="2">
    <source>
        <dbReference type="Proteomes" id="UP000004810"/>
    </source>
</evidence>
<proteinExistence type="predicted"/>
<dbReference type="AlphaFoldDB" id="J9E5F7"/>
<accession>J9E5F7</accession>
<protein>
    <recommendedName>
        <fullName evidence="3">Coat protein</fullName>
    </recommendedName>
</protein>
<dbReference type="EMBL" id="ADBV01016694">
    <property type="protein sequence ID" value="EJW72197.1"/>
    <property type="molecule type" value="Genomic_DNA"/>
</dbReference>
<gene>
    <name evidence="1" type="ORF">WUBG_16899</name>
</gene>
<dbReference type="Proteomes" id="UP000004810">
    <property type="component" value="Unassembled WGS sequence"/>
</dbReference>